<reference evidence="2" key="1">
    <citation type="submission" date="2017-02" db="UniProtKB">
        <authorList>
            <consortium name="WormBaseParasite"/>
        </authorList>
    </citation>
    <scope>IDENTIFICATION</scope>
</reference>
<proteinExistence type="predicted"/>
<dbReference type="WBParaSite" id="ALUE_0001403801-mRNA-1">
    <property type="protein sequence ID" value="ALUE_0001403801-mRNA-1"/>
    <property type="gene ID" value="ALUE_0001403801"/>
</dbReference>
<keyword evidence="1" id="KW-1185">Reference proteome</keyword>
<dbReference type="Proteomes" id="UP000036681">
    <property type="component" value="Unplaced"/>
</dbReference>
<name>A0A0M3I9C0_ASCLU</name>
<sequence length="75" mass="8469">MTRHTAGWRCATAELQDEVLYLTTVLFNTPCTHVIIRQENATFGKGMEMSMTYPLKKFNVISSQPTDKDGRGLCN</sequence>
<accession>A0A0M3I9C0</accession>
<protein>
    <submittedName>
        <fullName evidence="2">DNA-directed RNA polymerase</fullName>
    </submittedName>
</protein>
<evidence type="ECO:0000313" key="2">
    <source>
        <dbReference type="WBParaSite" id="ALUE_0001403801-mRNA-1"/>
    </source>
</evidence>
<dbReference type="AlphaFoldDB" id="A0A0M3I9C0"/>
<evidence type="ECO:0000313" key="1">
    <source>
        <dbReference type="Proteomes" id="UP000036681"/>
    </source>
</evidence>
<organism evidence="1 2">
    <name type="scientific">Ascaris lumbricoides</name>
    <name type="common">Giant roundworm</name>
    <dbReference type="NCBI Taxonomy" id="6252"/>
    <lineage>
        <taxon>Eukaryota</taxon>
        <taxon>Metazoa</taxon>
        <taxon>Ecdysozoa</taxon>
        <taxon>Nematoda</taxon>
        <taxon>Chromadorea</taxon>
        <taxon>Rhabditida</taxon>
        <taxon>Spirurina</taxon>
        <taxon>Ascaridomorpha</taxon>
        <taxon>Ascaridoidea</taxon>
        <taxon>Ascarididae</taxon>
        <taxon>Ascaris</taxon>
    </lineage>
</organism>